<dbReference type="OrthoDB" id="8186464at2759"/>
<sequence>MEATRIRLDVVLGLGHGAAEPAESGTDGVRLFLAASIPRAGSHQASYRIVYFSSLLQLHNTGALVQLQATLVPAMPECAPPAGFASARAADVRSALILIIGGLVASSVIGN</sequence>
<reference evidence="1" key="1">
    <citation type="submission" date="2021-12" db="EMBL/GenBank/DDBJ databases">
        <authorList>
            <person name="King R."/>
        </authorList>
    </citation>
    <scope>NUCLEOTIDE SEQUENCE</scope>
</reference>
<reference evidence="1" key="2">
    <citation type="submission" date="2022-10" db="EMBL/GenBank/DDBJ databases">
        <authorList>
            <consortium name="ENA_rothamsted_submissions"/>
            <consortium name="culmorum"/>
            <person name="King R."/>
        </authorList>
    </citation>
    <scope>NUCLEOTIDE SEQUENCE</scope>
</reference>
<organism evidence="1 2">
    <name type="scientific">Diatraea saccharalis</name>
    <name type="common">sugarcane borer</name>
    <dbReference type="NCBI Taxonomy" id="40085"/>
    <lineage>
        <taxon>Eukaryota</taxon>
        <taxon>Metazoa</taxon>
        <taxon>Ecdysozoa</taxon>
        <taxon>Arthropoda</taxon>
        <taxon>Hexapoda</taxon>
        <taxon>Insecta</taxon>
        <taxon>Pterygota</taxon>
        <taxon>Neoptera</taxon>
        <taxon>Endopterygota</taxon>
        <taxon>Lepidoptera</taxon>
        <taxon>Glossata</taxon>
        <taxon>Ditrysia</taxon>
        <taxon>Pyraloidea</taxon>
        <taxon>Crambidae</taxon>
        <taxon>Crambinae</taxon>
        <taxon>Diatraea</taxon>
    </lineage>
</organism>
<dbReference type="Proteomes" id="UP001153714">
    <property type="component" value="Chromosome 14"/>
</dbReference>
<name>A0A9N9QXU1_9NEOP</name>
<gene>
    <name evidence="1" type="ORF">DIATSA_LOCUS3512</name>
</gene>
<accession>A0A9N9QXU1</accession>
<keyword evidence="2" id="KW-1185">Reference proteome</keyword>
<evidence type="ECO:0000313" key="1">
    <source>
        <dbReference type="EMBL" id="CAG9785483.1"/>
    </source>
</evidence>
<dbReference type="EMBL" id="OU893345">
    <property type="protein sequence ID" value="CAG9785483.1"/>
    <property type="molecule type" value="Genomic_DNA"/>
</dbReference>
<proteinExistence type="predicted"/>
<evidence type="ECO:0000313" key="2">
    <source>
        <dbReference type="Proteomes" id="UP001153714"/>
    </source>
</evidence>
<dbReference type="AlphaFoldDB" id="A0A9N9QXU1"/>
<protein>
    <submittedName>
        <fullName evidence="1">Uncharacterized protein</fullName>
    </submittedName>
</protein>